<feature type="region of interest" description="Disordered" evidence="3">
    <location>
        <begin position="536"/>
        <end position="566"/>
    </location>
</feature>
<protein>
    <recommendedName>
        <fullName evidence="6">5-Methylcytosine G/T mismatch-specific DNA glycosylase</fullName>
    </recommendedName>
</protein>
<feature type="compositionally biased region" description="Acidic residues" evidence="3">
    <location>
        <begin position="855"/>
        <end position="865"/>
    </location>
</feature>
<dbReference type="GO" id="GO:0005634">
    <property type="term" value="C:nucleus"/>
    <property type="evidence" value="ECO:0007669"/>
    <property type="project" value="UniProtKB-SubCell"/>
</dbReference>
<keyword evidence="2" id="KW-0539">Nucleus</keyword>
<gene>
    <name evidence="4" type="ORF">AJ80_09675</name>
</gene>
<name>A0A2B7WM32_POLH7</name>
<dbReference type="EMBL" id="PDNA01000317">
    <property type="protein sequence ID" value="PGG97598.1"/>
    <property type="molecule type" value="Genomic_DNA"/>
</dbReference>
<organism evidence="4 5">
    <name type="scientific">Polytolypa hystricis (strain UAMH7299)</name>
    <dbReference type="NCBI Taxonomy" id="1447883"/>
    <lineage>
        <taxon>Eukaryota</taxon>
        <taxon>Fungi</taxon>
        <taxon>Dikarya</taxon>
        <taxon>Ascomycota</taxon>
        <taxon>Pezizomycotina</taxon>
        <taxon>Eurotiomycetes</taxon>
        <taxon>Eurotiomycetidae</taxon>
        <taxon>Onygenales</taxon>
        <taxon>Onygenales incertae sedis</taxon>
        <taxon>Polytolypa</taxon>
    </lineage>
</organism>
<feature type="compositionally biased region" description="Basic and acidic residues" evidence="3">
    <location>
        <begin position="1"/>
        <end position="24"/>
    </location>
</feature>
<feature type="compositionally biased region" description="Polar residues" evidence="3">
    <location>
        <begin position="706"/>
        <end position="722"/>
    </location>
</feature>
<dbReference type="STRING" id="1447883.A0A2B7WM32"/>
<evidence type="ECO:0000256" key="1">
    <source>
        <dbReference type="ARBA" id="ARBA00004123"/>
    </source>
</evidence>
<feature type="compositionally biased region" description="Polar residues" evidence="3">
    <location>
        <begin position="56"/>
        <end position="66"/>
    </location>
</feature>
<feature type="compositionally biased region" description="Polar residues" evidence="3">
    <location>
        <begin position="243"/>
        <end position="252"/>
    </location>
</feature>
<feature type="compositionally biased region" description="Low complexity" evidence="3">
    <location>
        <begin position="690"/>
        <end position="700"/>
    </location>
</feature>
<feature type="region of interest" description="Disordered" evidence="3">
    <location>
        <begin position="1"/>
        <end position="336"/>
    </location>
</feature>
<evidence type="ECO:0000313" key="4">
    <source>
        <dbReference type="EMBL" id="PGG97598.1"/>
    </source>
</evidence>
<dbReference type="GO" id="GO:0003677">
    <property type="term" value="F:DNA binding"/>
    <property type="evidence" value="ECO:0007669"/>
    <property type="project" value="InterPro"/>
</dbReference>
<feature type="compositionally biased region" description="Polar residues" evidence="3">
    <location>
        <begin position="869"/>
        <end position="879"/>
    </location>
</feature>
<feature type="compositionally biased region" description="Basic and acidic residues" evidence="3">
    <location>
        <begin position="157"/>
        <end position="176"/>
    </location>
</feature>
<accession>A0A2B7WM32</accession>
<sequence length="879" mass="97682">MSSRTSERQRQRHRDKDPDRESQRTRRRERKQASDGEGSRVSEAPWDEEHYARSPHGSTRTTNPTTLKVRERRQRTSTRDRSSTPLSGSSRYQPSSMTGDDFNSHPTASFLESRTSLPYPTFSKAHSKEAVGSREALKLDILTPEPTATDITGENDTPSRKRSERAAKTSRPEAGTKRHSHHNVPPPSPPLTAADDQQPQRRGSTASTSRPSSTKSAAEDKRKVRPKQPPTRSTSSLHRKPPQETSGKTSRPGTPVKQKLMDALQFSHKPAKSKLPERLSESTRRTSVKREKSRSPSASTVDSDATSIAPNQPTSYQQPAVDPSPRIKTFRNTPERQFTPRSFVEQESPQLIGLGLPPPPPPPPVVPIAIPKVDYLLQNGGLGHHVPKNLLGARESAIMPQQLIDAPQEALKLFQPYTKLLDDYGQVLAKGGSLAVATGYRSVARRLLDRLEAVFARDISSEPCECLMCGPADDSDEAYSGVSWGEVLEIVSGREDLPKWPPFNINSQPGDFSSTEKHVPMQKLDIDVPEEHREHYVRQSRRTKQAVDKWLSRQPSQSTTPPDDVDDETLMFAMLTYLDEEQRATFSALLEIPMTSPEPKRETPNPRTRPEALIQSGYALQRLYRLHVPPRDPEVALFLLQHPEMHHVLATLAAISSDEWDILISGRFDGFLRSGAEDDFPPTSATAPPVGGVRRSASSRGVGGRTASQPHSNSVPSRSETPASFGAPISIDEESEIAALAEVERDIYLGMEALEDAFEGLHQKAEAIRLVLRERGAGLTVANQARRGNYENVEALPGSANSGFSTWSNGKEFENDDWIDDAMSEIAPSDSASNISSSRRRRPKRRTERRTPAPVEEEDEGEEDEYRNHTNGTPKSRRR</sequence>
<evidence type="ECO:0000256" key="2">
    <source>
        <dbReference type="ARBA" id="ARBA00023242"/>
    </source>
</evidence>
<evidence type="ECO:0000256" key="3">
    <source>
        <dbReference type="SAM" id="MobiDB-lite"/>
    </source>
</evidence>
<feature type="compositionally biased region" description="Basic and acidic residues" evidence="3">
    <location>
        <begin position="126"/>
        <end position="138"/>
    </location>
</feature>
<reference evidence="4 5" key="1">
    <citation type="submission" date="2017-10" db="EMBL/GenBank/DDBJ databases">
        <title>Comparative genomics in systemic dimorphic fungi from Ajellomycetaceae.</title>
        <authorList>
            <person name="Munoz J.F."/>
            <person name="Mcewen J.G."/>
            <person name="Clay O.K."/>
            <person name="Cuomo C.A."/>
        </authorList>
    </citation>
    <scope>NUCLEOTIDE SEQUENCE [LARGE SCALE GENOMIC DNA]</scope>
    <source>
        <strain evidence="4 5">UAMH7299</strain>
    </source>
</reference>
<feature type="compositionally biased region" description="Polar residues" evidence="3">
    <location>
        <begin position="195"/>
        <end position="216"/>
    </location>
</feature>
<proteinExistence type="predicted"/>
<feature type="compositionally biased region" description="Polar residues" evidence="3">
    <location>
        <begin position="85"/>
        <end position="98"/>
    </location>
</feature>
<dbReference type="AlphaFoldDB" id="A0A2B7WM32"/>
<feature type="compositionally biased region" description="Polar residues" evidence="3">
    <location>
        <begin position="295"/>
        <end position="318"/>
    </location>
</feature>
<feature type="compositionally biased region" description="Basic residues" evidence="3">
    <location>
        <begin position="838"/>
        <end position="848"/>
    </location>
</feature>
<feature type="region of interest" description="Disordered" evidence="3">
    <location>
        <begin position="675"/>
        <end position="726"/>
    </location>
</feature>
<feature type="compositionally biased region" description="Basic and acidic residues" evidence="3">
    <location>
        <begin position="31"/>
        <end position="40"/>
    </location>
</feature>
<evidence type="ECO:0008006" key="6">
    <source>
        <dbReference type="Google" id="ProtNLM"/>
    </source>
</evidence>
<keyword evidence="5" id="KW-1185">Reference proteome</keyword>
<dbReference type="PANTHER" id="PTHR15074:SF5">
    <property type="entry name" value="5-METHYLCYTOSINE G_T MISMATCH-SPECIFIC DNA GLYCOSYLASE"/>
    <property type="match status" value="1"/>
</dbReference>
<dbReference type="OrthoDB" id="5373744at2759"/>
<dbReference type="Proteomes" id="UP000224634">
    <property type="component" value="Unassembled WGS sequence"/>
</dbReference>
<evidence type="ECO:0000313" key="5">
    <source>
        <dbReference type="Proteomes" id="UP000224634"/>
    </source>
</evidence>
<comment type="subcellular location">
    <subcellularLocation>
        <location evidence="1">Nucleus</location>
    </subcellularLocation>
</comment>
<feature type="region of interest" description="Disordered" evidence="3">
    <location>
        <begin position="825"/>
        <end position="879"/>
    </location>
</feature>
<comment type="caution">
    <text evidence="4">The sequence shown here is derived from an EMBL/GenBank/DDBJ whole genome shotgun (WGS) entry which is preliminary data.</text>
</comment>
<feature type="compositionally biased region" description="Basic and acidic residues" evidence="3">
    <location>
        <begin position="274"/>
        <end position="294"/>
    </location>
</feature>
<feature type="compositionally biased region" description="Polar residues" evidence="3">
    <location>
        <begin position="104"/>
        <end position="118"/>
    </location>
</feature>
<dbReference type="InterPro" id="IPR045138">
    <property type="entry name" value="MeCP2/MBD4"/>
</dbReference>
<dbReference type="PANTHER" id="PTHR15074">
    <property type="entry name" value="METHYL-CPG-BINDING PROTEIN"/>
    <property type="match status" value="1"/>
</dbReference>